<name>A0A6L5GDZ3_9ACTN</name>
<feature type="signal peptide" evidence="1">
    <location>
        <begin position="1"/>
        <end position="20"/>
    </location>
</feature>
<dbReference type="RefSeq" id="WP_194202034.1">
    <property type="nucleotide sequence ID" value="NZ_WIAO01000030.1"/>
</dbReference>
<proteinExistence type="predicted"/>
<evidence type="ECO:0000256" key="1">
    <source>
        <dbReference type="SAM" id="SignalP"/>
    </source>
</evidence>
<evidence type="ECO:0000313" key="3">
    <source>
        <dbReference type="Proteomes" id="UP000477750"/>
    </source>
</evidence>
<sequence>MKPFARRLAGLAAGAAFALAAVGFSATQAGAEPAGATADIGAQSNCNHAWSILDGRLGSTTGNGVNIRTGPHNTNPACTIVGQAQASHTLQYDCWVSGTGGTWSHVYDYNTGVQGWIKDSLLVGNGANVHC</sequence>
<dbReference type="EMBL" id="WIAO01000030">
    <property type="protein sequence ID" value="MQM27858.1"/>
    <property type="molecule type" value="Genomic_DNA"/>
</dbReference>
<dbReference type="AlphaFoldDB" id="A0A6L5GDZ3"/>
<evidence type="ECO:0000313" key="2">
    <source>
        <dbReference type="EMBL" id="MQM27858.1"/>
    </source>
</evidence>
<accession>A0A6L5GDZ3</accession>
<gene>
    <name evidence="2" type="ORF">GFD30_20125</name>
</gene>
<reference evidence="2 3" key="1">
    <citation type="submission" date="2019-10" db="EMBL/GenBank/DDBJ databases">
        <title>Glycomyces albidus sp. nov., a novel actinomycete isolated from rhizosphere soil of wheat (Triticum aestivum L.).</title>
        <authorList>
            <person name="Qian L."/>
        </authorList>
    </citation>
    <scope>NUCLEOTIDE SEQUENCE [LARGE SCALE GENOMIC DNA]</scope>
    <source>
        <strain evidence="2 3">NEAU-7082</strain>
    </source>
</reference>
<comment type="caution">
    <text evidence="2">The sequence shown here is derived from an EMBL/GenBank/DDBJ whole genome shotgun (WGS) entry which is preliminary data.</text>
</comment>
<dbReference type="Gene3D" id="2.30.30.40">
    <property type="entry name" value="SH3 Domains"/>
    <property type="match status" value="1"/>
</dbReference>
<feature type="chain" id="PRO_5039554058" description="SH3 domain-containing protein" evidence="1">
    <location>
        <begin position="21"/>
        <end position="131"/>
    </location>
</feature>
<organism evidence="2 3">
    <name type="scientific">Glycomyces albidus</name>
    <dbReference type="NCBI Taxonomy" id="2656774"/>
    <lineage>
        <taxon>Bacteria</taxon>
        <taxon>Bacillati</taxon>
        <taxon>Actinomycetota</taxon>
        <taxon>Actinomycetes</taxon>
        <taxon>Glycomycetales</taxon>
        <taxon>Glycomycetaceae</taxon>
        <taxon>Glycomyces</taxon>
    </lineage>
</organism>
<dbReference type="Proteomes" id="UP000477750">
    <property type="component" value="Unassembled WGS sequence"/>
</dbReference>
<keyword evidence="1" id="KW-0732">Signal</keyword>
<evidence type="ECO:0008006" key="4">
    <source>
        <dbReference type="Google" id="ProtNLM"/>
    </source>
</evidence>
<keyword evidence="3" id="KW-1185">Reference proteome</keyword>
<protein>
    <recommendedName>
        <fullName evidence="4">SH3 domain-containing protein</fullName>
    </recommendedName>
</protein>